<dbReference type="Proteomes" id="UP000644441">
    <property type="component" value="Unassembled WGS sequence"/>
</dbReference>
<organism evidence="3 4">
    <name type="scientific">Alloalcanivorax venustensis ISO4</name>
    <dbReference type="NCBI Taxonomy" id="1177184"/>
    <lineage>
        <taxon>Bacteria</taxon>
        <taxon>Pseudomonadati</taxon>
        <taxon>Pseudomonadota</taxon>
        <taxon>Gammaproteobacteria</taxon>
        <taxon>Oceanospirillales</taxon>
        <taxon>Alcanivoracaceae</taxon>
        <taxon>Alloalcanivorax</taxon>
    </lineage>
</organism>
<evidence type="ECO:0000256" key="2">
    <source>
        <dbReference type="ARBA" id="ARBA00022803"/>
    </source>
</evidence>
<dbReference type="Gene3D" id="1.25.40.10">
    <property type="entry name" value="Tetratricopeptide repeat domain"/>
    <property type="match status" value="1"/>
</dbReference>
<accession>A0ABS0ABW2</accession>
<dbReference type="PANTHER" id="PTHR45586:SF1">
    <property type="entry name" value="LIPOPOLYSACCHARIDE ASSEMBLY PROTEIN B"/>
    <property type="match status" value="1"/>
</dbReference>
<dbReference type="SMART" id="SM00028">
    <property type="entry name" value="TPR"/>
    <property type="match status" value="3"/>
</dbReference>
<dbReference type="RefSeq" id="WP_194854730.1">
    <property type="nucleotide sequence ID" value="NZ_ARXR01000001.1"/>
</dbReference>
<dbReference type="EMBL" id="ARXR01000001">
    <property type="protein sequence ID" value="MBF5051414.1"/>
    <property type="molecule type" value="Genomic_DNA"/>
</dbReference>
<evidence type="ECO:0000313" key="3">
    <source>
        <dbReference type="EMBL" id="MBF5051414.1"/>
    </source>
</evidence>
<evidence type="ECO:0000256" key="1">
    <source>
        <dbReference type="ARBA" id="ARBA00022737"/>
    </source>
</evidence>
<sequence length="371" mass="40617">MAAPYTPETDDQVLQRLPTPSILDGADALQEKLADDPRDRDSAEQLARLYIQAARREGDPRYLGYASATLSPWLQGSDAPPSVLVLAATIAQGEHRFTQSRHQLREALAQNPRLGQGWLTLAVITQVQGQYEESLQACRRAATLVPTAAALTCQASVLALNGGLEPAYARLSRYADGAGDVADNVAVWMQTRLAEMAWQKGDLDAARAHIQRGRALDPEDRYLRHLYADFLLAESRPDAAIDVLEDYVDQDGALLRLAIAGIDAGDRRADRWAQQFRDRMAAAQRSAEYAHLRELARFTLVVEDDPAEALALARANWRTQKEPADMHIYLAAARAAGEPGAADEVRTFIAEHGVQDSRLAPFLDNGTEAGS</sequence>
<dbReference type="InterPro" id="IPR011990">
    <property type="entry name" value="TPR-like_helical_dom_sf"/>
</dbReference>
<comment type="caution">
    <text evidence="3">The sequence shown here is derived from an EMBL/GenBank/DDBJ whole genome shotgun (WGS) entry which is preliminary data.</text>
</comment>
<keyword evidence="1" id="KW-0677">Repeat</keyword>
<keyword evidence="2" id="KW-0802">TPR repeat</keyword>
<dbReference type="PANTHER" id="PTHR45586">
    <property type="entry name" value="TPR REPEAT-CONTAINING PROTEIN PA4667"/>
    <property type="match status" value="1"/>
</dbReference>
<gene>
    <name evidence="3" type="ORF">ISO4_00016</name>
</gene>
<dbReference type="Pfam" id="PF13432">
    <property type="entry name" value="TPR_16"/>
    <property type="match status" value="2"/>
</dbReference>
<reference evidence="3 4" key="1">
    <citation type="submission" date="2012-09" db="EMBL/GenBank/DDBJ databases">
        <title>Genome Sequence of alkane-degrading Bacterium Alcanivorax venustensis ISO4.</title>
        <authorList>
            <person name="Lai Q."/>
            <person name="Shao Z."/>
        </authorList>
    </citation>
    <scope>NUCLEOTIDE SEQUENCE [LARGE SCALE GENOMIC DNA]</scope>
    <source>
        <strain evidence="3 4">ISO4</strain>
    </source>
</reference>
<proteinExistence type="predicted"/>
<dbReference type="SUPFAM" id="SSF48452">
    <property type="entry name" value="TPR-like"/>
    <property type="match status" value="1"/>
</dbReference>
<name>A0ABS0ABW2_9GAMM</name>
<protein>
    <recommendedName>
        <fullName evidence="5">Tetratricopeptide repeat protein</fullName>
    </recommendedName>
</protein>
<dbReference type="InterPro" id="IPR051012">
    <property type="entry name" value="CellSynth/LPSAsmb/PSIAsmb"/>
</dbReference>
<keyword evidence="4" id="KW-1185">Reference proteome</keyword>
<dbReference type="InterPro" id="IPR019734">
    <property type="entry name" value="TPR_rpt"/>
</dbReference>
<evidence type="ECO:0008006" key="5">
    <source>
        <dbReference type="Google" id="ProtNLM"/>
    </source>
</evidence>
<evidence type="ECO:0000313" key="4">
    <source>
        <dbReference type="Proteomes" id="UP000644441"/>
    </source>
</evidence>